<dbReference type="EMBL" id="CM010636">
    <property type="protein sequence ID" value="RID46312.1"/>
    <property type="molecule type" value="Genomic_DNA"/>
</dbReference>
<dbReference type="AlphaFoldDB" id="A0A397XY57"/>
<evidence type="ECO:0008006" key="3">
    <source>
        <dbReference type="Google" id="ProtNLM"/>
    </source>
</evidence>
<protein>
    <recommendedName>
        <fullName evidence="3">Reverse transcriptase zinc-binding domain-containing protein</fullName>
    </recommendedName>
</protein>
<accession>A0A397XY57</accession>
<gene>
    <name evidence="1" type="ORF">BRARA_I02984</name>
</gene>
<dbReference type="Proteomes" id="UP000264353">
    <property type="component" value="Chromosome A9"/>
</dbReference>
<evidence type="ECO:0000313" key="1">
    <source>
        <dbReference type="EMBL" id="RID46312.1"/>
    </source>
</evidence>
<evidence type="ECO:0000313" key="2">
    <source>
        <dbReference type="Proteomes" id="UP000264353"/>
    </source>
</evidence>
<proteinExistence type="predicted"/>
<organism evidence="1 2">
    <name type="scientific">Brassica campestris</name>
    <name type="common">Field mustard</name>
    <dbReference type="NCBI Taxonomy" id="3711"/>
    <lineage>
        <taxon>Eukaryota</taxon>
        <taxon>Viridiplantae</taxon>
        <taxon>Streptophyta</taxon>
        <taxon>Embryophyta</taxon>
        <taxon>Tracheophyta</taxon>
        <taxon>Spermatophyta</taxon>
        <taxon>Magnoliopsida</taxon>
        <taxon>eudicotyledons</taxon>
        <taxon>Gunneridae</taxon>
        <taxon>Pentapetalae</taxon>
        <taxon>rosids</taxon>
        <taxon>malvids</taxon>
        <taxon>Brassicales</taxon>
        <taxon>Brassicaceae</taxon>
        <taxon>Brassiceae</taxon>
        <taxon>Brassica</taxon>
    </lineage>
</organism>
<name>A0A397XY57_BRACM</name>
<sequence length="86" mass="10176">PWSITINTLLSPRRNKIDSCLLRLAFQGSIYSLWRERNGRKHNNSWNSPAQLVRLLDRTIRNRISSLRGRNPEFSSLLMQRWLGKN</sequence>
<reference evidence="1 2" key="1">
    <citation type="submission" date="2018-06" db="EMBL/GenBank/DDBJ databases">
        <title>WGS assembly of Brassica rapa FPsc.</title>
        <authorList>
            <person name="Bowman J."/>
            <person name="Kohchi T."/>
            <person name="Yamato K."/>
            <person name="Jenkins J."/>
            <person name="Shu S."/>
            <person name="Ishizaki K."/>
            <person name="Yamaoka S."/>
            <person name="Nishihama R."/>
            <person name="Nakamura Y."/>
            <person name="Berger F."/>
            <person name="Adam C."/>
            <person name="Aki S."/>
            <person name="Althoff F."/>
            <person name="Araki T."/>
            <person name="Arteaga-Vazquez M."/>
            <person name="Balasubrmanian S."/>
            <person name="Bauer D."/>
            <person name="Boehm C."/>
            <person name="Briginshaw L."/>
            <person name="Caballero-Perez J."/>
            <person name="Catarino B."/>
            <person name="Chen F."/>
            <person name="Chiyoda S."/>
            <person name="Chovatia M."/>
            <person name="Davies K."/>
            <person name="Delmans M."/>
            <person name="Demura T."/>
            <person name="Dierschke T."/>
            <person name="Dolan L."/>
            <person name="Dorantes-Acosta A."/>
            <person name="Eklund D."/>
            <person name="Florent S."/>
            <person name="Flores-Sandoval E."/>
            <person name="Fujiyama A."/>
            <person name="Fukuzawa H."/>
            <person name="Galik B."/>
            <person name="Grimanelli D."/>
            <person name="Grimwood J."/>
            <person name="Grossniklaus U."/>
            <person name="Hamada T."/>
            <person name="Haseloff J."/>
            <person name="Hetherington A."/>
            <person name="Higo A."/>
            <person name="Hirakawa Y."/>
            <person name="Hundley H."/>
            <person name="Ikeda Y."/>
            <person name="Inoue K."/>
            <person name="Inoue S."/>
            <person name="Ishida S."/>
            <person name="Jia Q."/>
            <person name="Kakita M."/>
            <person name="Kanazawa T."/>
            <person name="Kawai Y."/>
            <person name="Kawashima T."/>
            <person name="Kennedy M."/>
            <person name="Kinose K."/>
            <person name="Kinoshita T."/>
            <person name="Kohara Y."/>
            <person name="Koide E."/>
            <person name="Komatsu K."/>
            <person name="Kopischke S."/>
            <person name="Kubo M."/>
            <person name="Kyozuka J."/>
            <person name="Lagercrantz U."/>
            <person name="Lin S."/>
            <person name="Lindquist E."/>
            <person name="Lipzen A."/>
            <person name="Lu C."/>
            <person name="Luna E."/>
            <person name="Martienssen R."/>
            <person name="Minamino N."/>
            <person name="Mizutani M."/>
            <person name="Mizutani M."/>
            <person name="Mochizuki N."/>
            <person name="Monte I."/>
            <person name="Mosher R."/>
            <person name="Nagasaki H."/>
            <person name="Nakagami H."/>
            <person name="Naramoto S."/>
            <person name="Nishitani K."/>
            <person name="Ohtani M."/>
            <person name="Okamoto T."/>
            <person name="Okumura M."/>
            <person name="Phillips J."/>
            <person name="Pollak B."/>
            <person name="Reinders A."/>
            <person name="Roevekamp M."/>
            <person name="Sano R."/>
            <person name="Sawa S."/>
            <person name="Schmid M."/>
            <person name="Shirakawa M."/>
            <person name="Solano R."/>
            <person name="Spunde A."/>
            <person name="Suetsugu N."/>
            <person name="Sugano S."/>
            <person name="Sugiyama A."/>
            <person name="Sun R."/>
            <person name="Suzuki Y."/>
            <person name="Takenaka M."/>
            <person name="Takezawa D."/>
            <person name="Tomogane H."/>
            <person name="Tsuzuki M."/>
            <person name="Ueda T."/>
            <person name="Umeda M."/>
            <person name="Ward J."/>
            <person name="Watanabe Y."/>
            <person name="Yazaki K."/>
            <person name="Yokoyama R."/>
            <person name="Yoshitake Y."/>
            <person name="Yotsui I."/>
            <person name="Zachgo S."/>
            <person name="Schmutz J."/>
        </authorList>
    </citation>
    <scope>NUCLEOTIDE SEQUENCE [LARGE SCALE GENOMIC DNA]</scope>
    <source>
        <strain evidence="2">cv. B-3</strain>
    </source>
</reference>
<feature type="non-terminal residue" evidence="1">
    <location>
        <position position="1"/>
    </location>
</feature>